<proteinExistence type="predicted"/>
<organism evidence="1">
    <name type="scientific">marine sediment metagenome</name>
    <dbReference type="NCBI Taxonomy" id="412755"/>
    <lineage>
        <taxon>unclassified sequences</taxon>
        <taxon>metagenomes</taxon>
        <taxon>ecological metagenomes</taxon>
    </lineage>
</organism>
<gene>
    <name evidence="1" type="ORF">LCGC14_1838710</name>
</gene>
<accession>A0A0F9IT92</accession>
<comment type="caution">
    <text evidence="1">The sequence shown here is derived from an EMBL/GenBank/DDBJ whole genome shotgun (WGS) entry which is preliminary data.</text>
</comment>
<evidence type="ECO:0000313" key="1">
    <source>
        <dbReference type="EMBL" id="KKL97010.1"/>
    </source>
</evidence>
<reference evidence="1" key="1">
    <citation type="journal article" date="2015" name="Nature">
        <title>Complex archaea that bridge the gap between prokaryotes and eukaryotes.</title>
        <authorList>
            <person name="Spang A."/>
            <person name="Saw J.H."/>
            <person name="Jorgensen S.L."/>
            <person name="Zaremba-Niedzwiedzka K."/>
            <person name="Martijn J."/>
            <person name="Lind A.E."/>
            <person name="van Eijk R."/>
            <person name="Schleper C."/>
            <person name="Guy L."/>
            <person name="Ettema T.J."/>
        </authorList>
    </citation>
    <scope>NUCLEOTIDE SEQUENCE</scope>
</reference>
<dbReference type="AlphaFoldDB" id="A0A0F9IT92"/>
<sequence length="79" mass="9283">MTRDFYLRPAANQLLTGSVADRLQEFPWAKLAYWIEQRIDRRVANVILFSTTEQLGLPLDQWQVLAYQLWRSSKRLGTA</sequence>
<dbReference type="EMBL" id="LAZR01018275">
    <property type="protein sequence ID" value="KKL97010.1"/>
    <property type="molecule type" value="Genomic_DNA"/>
</dbReference>
<name>A0A0F9IT92_9ZZZZ</name>
<protein>
    <submittedName>
        <fullName evidence="1">Uncharacterized protein</fullName>
    </submittedName>
</protein>